<evidence type="ECO:0000256" key="1">
    <source>
        <dbReference type="ARBA" id="ARBA00010088"/>
    </source>
</evidence>
<comment type="caution">
    <text evidence="5">The sequence shown here is derived from an EMBL/GenBank/DDBJ whole genome shotgun (WGS) entry which is preliminary data.</text>
</comment>
<dbReference type="InterPro" id="IPR029058">
    <property type="entry name" value="AB_hydrolase_fold"/>
</dbReference>
<reference evidence="5 6" key="1">
    <citation type="submission" date="2022-06" db="EMBL/GenBank/DDBJ databases">
        <title>Genomic Encyclopedia of Archaeal and Bacterial Type Strains, Phase II (KMG-II): from individual species to whole genera.</title>
        <authorList>
            <person name="Goeker M."/>
        </authorList>
    </citation>
    <scope>NUCLEOTIDE SEQUENCE [LARGE SCALE GENOMIC DNA]</scope>
    <source>
        <strain evidence="5 6">DSM 44255</strain>
    </source>
</reference>
<evidence type="ECO:0000256" key="3">
    <source>
        <dbReference type="SAM" id="MobiDB-lite"/>
    </source>
</evidence>
<dbReference type="SUPFAM" id="SSF53474">
    <property type="entry name" value="alpha/beta-Hydrolases"/>
    <property type="match status" value="1"/>
</dbReference>
<feature type="domain" description="Peptidase S33 tripeptidyl aminopeptidase-like C-terminal" evidence="4">
    <location>
        <begin position="423"/>
        <end position="523"/>
    </location>
</feature>
<keyword evidence="2" id="KW-0378">Hydrolase</keyword>
<sequence length="525" mass="54016">MGAVGSARERDGAGVRVGRGVVLLPLVLLAACTAGPSVRPGIVVNDGGDQAGPTSSAAPGPAPLPQLNPPNAGRSIWGPCSPEVLEGITATPGIELTCGKVTGTLDSPYAPGRGGVRLQVLRAGSGPIPLVVVNEVDGLPGTRYAAQLAARMPPELLAKFSLVGLDRRGTGNSDPIRCVPEEVRFGLLDADPRALDLEGLVDQARTAGQQCSIALETRLPAIDTWRTAGDVESLRISLGMDKLHAIGHGEGSRVLSVFAERYPDRVGRMVLDGAPDPNEDAVVALEGVAAGADATFAAFADDCAKRACELGANARQALTEVLDRAASSPLATDDIDLTPGLVLRAVQLGLADRANWPALATALADARSGNPTRLAAAVTPLVLESEEVPATFDATLVTRCNDTKSRLSTEALTAASKDWNTRYPLFGALTAEWLAVCSPWPVPSHPVPSATARTAPPIVLLATATDPVTPHTATEHAAQQLATAVLISWQGAGHGALGHSPCATEAAQAFLLNGTTPRDGTVCPP</sequence>
<dbReference type="Proteomes" id="UP001205185">
    <property type="component" value="Unassembled WGS sequence"/>
</dbReference>
<dbReference type="Pfam" id="PF08386">
    <property type="entry name" value="Abhydrolase_4"/>
    <property type="match status" value="1"/>
</dbReference>
<organism evidence="5 6">
    <name type="scientific">Actinokineospora diospyrosa</name>
    <dbReference type="NCBI Taxonomy" id="103728"/>
    <lineage>
        <taxon>Bacteria</taxon>
        <taxon>Bacillati</taxon>
        <taxon>Actinomycetota</taxon>
        <taxon>Actinomycetes</taxon>
        <taxon>Pseudonocardiales</taxon>
        <taxon>Pseudonocardiaceae</taxon>
        <taxon>Actinokineospora</taxon>
    </lineage>
</organism>
<evidence type="ECO:0000259" key="4">
    <source>
        <dbReference type="Pfam" id="PF08386"/>
    </source>
</evidence>
<accession>A0ABT1I4Y1</accession>
<dbReference type="InterPro" id="IPR013595">
    <property type="entry name" value="Pept_S33_TAP-like_C"/>
</dbReference>
<evidence type="ECO:0000313" key="5">
    <source>
        <dbReference type="EMBL" id="MCP2267689.1"/>
    </source>
</evidence>
<comment type="similarity">
    <text evidence="1">Belongs to the peptidase S33 family.</text>
</comment>
<dbReference type="InterPro" id="IPR051601">
    <property type="entry name" value="Serine_prot/Carboxylest_S33"/>
</dbReference>
<gene>
    <name evidence="5" type="ORF">LV75_000171</name>
</gene>
<proteinExistence type="inferred from homology"/>
<keyword evidence="6" id="KW-1185">Reference proteome</keyword>
<dbReference type="EMBL" id="JAMTCO010000001">
    <property type="protein sequence ID" value="MCP2267689.1"/>
    <property type="molecule type" value="Genomic_DNA"/>
</dbReference>
<evidence type="ECO:0000256" key="2">
    <source>
        <dbReference type="ARBA" id="ARBA00022801"/>
    </source>
</evidence>
<dbReference type="PANTHER" id="PTHR43248">
    <property type="entry name" value="2-SUCCINYL-6-HYDROXY-2,4-CYCLOHEXADIENE-1-CARBOXYLATE SYNTHASE"/>
    <property type="match status" value="1"/>
</dbReference>
<feature type="region of interest" description="Disordered" evidence="3">
    <location>
        <begin position="43"/>
        <end position="75"/>
    </location>
</feature>
<dbReference type="Gene3D" id="3.40.50.1820">
    <property type="entry name" value="alpha/beta hydrolase"/>
    <property type="match status" value="1"/>
</dbReference>
<name>A0ABT1I4Y1_9PSEU</name>
<dbReference type="PANTHER" id="PTHR43248:SF25">
    <property type="entry name" value="AB HYDROLASE-1 DOMAIN-CONTAINING PROTEIN-RELATED"/>
    <property type="match status" value="1"/>
</dbReference>
<evidence type="ECO:0000313" key="6">
    <source>
        <dbReference type="Proteomes" id="UP001205185"/>
    </source>
</evidence>
<protein>
    <submittedName>
        <fullName evidence="5">Pimeloyl-ACP methyl ester carboxylesterase</fullName>
    </submittedName>
</protein>